<evidence type="ECO:0000313" key="4">
    <source>
        <dbReference type="Proteomes" id="UP001056201"/>
    </source>
</evidence>
<dbReference type="Proteomes" id="UP001056201">
    <property type="component" value="Chromosome 1"/>
</dbReference>
<reference evidence="3" key="1">
    <citation type="submission" date="2022-05" db="EMBL/GenBank/DDBJ databases">
        <title>An RpoN-dependent PEP-CTERM gene is involved in floc formation of an Aquincola tertiaricarbonis strain.</title>
        <authorList>
            <person name="Qiu D."/>
            <person name="Xia M."/>
        </authorList>
    </citation>
    <scope>NUCLEOTIDE SEQUENCE</scope>
    <source>
        <strain evidence="3">RN12</strain>
    </source>
</reference>
<dbReference type="EMBL" id="CP097635">
    <property type="protein sequence ID" value="URI08049.1"/>
    <property type="molecule type" value="Genomic_DNA"/>
</dbReference>
<feature type="signal peptide" evidence="2">
    <location>
        <begin position="1"/>
        <end position="19"/>
    </location>
</feature>
<dbReference type="RefSeq" id="WP_250196271.1">
    <property type="nucleotide sequence ID" value="NZ_CP097635.1"/>
</dbReference>
<name>A0ABY4S6J5_AQUTE</name>
<dbReference type="Gene3D" id="3.30.70.360">
    <property type="match status" value="1"/>
</dbReference>
<keyword evidence="4" id="KW-1185">Reference proteome</keyword>
<feature type="region of interest" description="Disordered" evidence="1">
    <location>
        <begin position="23"/>
        <end position="47"/>
    </location>
</feature>
<gene>
    <name evidence="3" type="ORF">MW290_05570</name>
</gene>
<dbReference type="InterPro" id="IPR050072">
    <property type="entry name" value="Peptidase_M20A"/>
</dbReference>
<keyword evidence="2" id="KW-0732">Signal</keyword>
<evidence type="ECO:0000313" key="3">
    <source>
        <dbReference type="EMBL" id="URI08049.1"/>
    </source>
</evidence>
<dbReference type="PANTHER" id="PTHR43808:SF17">
    <property type="entry name" value="PEPTIDASE M20"/>
    <property type="match status" value="1"/>
</dbReference>
<evidence type="ECO:0000256" key="1">
    <source>
        <dbReference type="SAM" id="MobiDB-lite"/>
    </source>
</evidence>
<evidence type="ECO:0000256" key="2">
    <source>
        <dbReference type="SAM" id="SignalP"/>
    </source>
</evidence>
<proteinExistence type="predicted"/>
<accession>A0ABY4S6J5</accession>
<organism evidence="3 4">
    <name type="scientific">Aquincola tertiaricarbonis</name>
    <dbReference type="NCBI Taxonomy" id="391953"/>
    <lineage>
        <taxon>Bacteria</taxon>
        <taxon>Pseudomonadati</taxon>
        <taxon>Pseudomonadota</taxon>
        <taxon>Betaproteobacteria</taxon>
        <taxon>Burkholderiales</taxon>
        <taxon>Sphaerotilaceae</taxon>
        <taxon>Aquincola</taxon>
    </lineage>
</organism>
<sequence>MPTQINLRLLTCSVALALAACGGNDDDDTSSPETPPPATPSDVPTISPEVRAAAQKITTDPTVMAMVQEWSSPTHTQARFDQHMELVRIASPSRYEMRRAAEIQRRALQEWGFSASEIKTRADGQLPGSDVQQVDGLPVYNVCVEIKGSYSTSAGAQAYRGQYPKVLVEGHIDTVNPEVLPPAANPYEPVKLQPIAQPIVTTPAELAAIPEQLAFDASGRIVQDASYIKARQYFADETAARNAGAVRLYVPGISDAMGNASGVFNLAKAMKKYNIKPVYDMWFCGTAGEEGKGNLAGMKQLYGYDQNLGTGTNPLNFVTNFGIDGGSGTINFIGSYRFEMKYTAPTAAGATAPSALEAAAASIARIADVKTAWDDDKQALKTTYTVGVVSCEDPAAGSTVVPSCTVQVDMRSPRLDPLKEIRGRIEPLFQAGVTEENSRYGVPDNSAQAVTMALTWFGDRPPHERSNLSDVSIQAAWQSAEVVGVDKLEKLSTAASSLNDNVPAAIGVPTINLNIGTFAAGGGGHAFWEWGIPGESAKEVLRMQRVLTAALIASGFHAADGSVVAPAAAPVGARTAELK</sequence>
<dbReference type="SUPFAM" id="SSF53187">
    <property type="entry name" value="Zn-dependent exopeptidases"/>
    <property type="match status" value="1"/>
</dbReference>
<feature type="chain" id="PRO_5046997428" evidence="2">
    <location>
        <begin position="20"/>
        <end position="579"/>
    </location>
</feature>
<dbReference type="PANTHER" id="PTHR43808">
    <property type="entry name" value="ACETYLORNITHINE DEACETYLASE"/>
    <property type="match status" value="1"/>
</dbReference>
<protein>
    <submittedName>
        <fullName evidence="3">Peptidase dimerization domain-containing protein</fullName>
    </submittedName>
</protein>
<dbReference type="Gene3D" id="3.40.630.10">
    <property type="entry name" value="Zn peptidases"/>
    <property type="match status" value="1"/>
</dbReference>